<gene>
    <name evidence="2" type="ORF">NDU88_003808</name>
</gene>
<evidence type="ECO:0000256" key="1">
    <source>
        <dbReference type="SAM" id="MobiDB-lite"/>
    </source>
</evidence>
<feature type="region of interest" description="Disordered" evidence="1">
    <location>
        <begin position="1"/>
        <end position="41"/>
    </location>
</feature>
<name>A0AAV7UG99_PLEWA</name>
<proteinExistence type="predicted"/>
<sequence>MRGQSATFSGADSPRTKTQRKQDLEGETLTSTHPTRNQDAMEPKLHILPAIVFLLLYQENAGGEDHGGPTWKLSRPLKLTTSFIRLTTGDGIHVCGGAIGISCGVAAGGACGGLSSSGACGTHWPAVLVGGGSVLRSGAGGGGVLGSIAGGGGVLGSGAGGGGVLGSSAGGGGVLGSGAGGGGVLGSGAGGGGVLGSPFPTLDGGAAVLPLPTVVLGEPLVAGVLPFSLLAVANFLCF</sequence>
<dbReference type="EMBL" id="JANPWB010000005">
    <property type="protein sequence ID" value="KAJ1187029.1"/>
    <property type="molecule type" value="Genomic_DNA"/>
</dbReference>
<dbReference type="AlphaFoldDB" id="A0AAV7UG99"/>
<reference evidence="2" key="1">
    <citation type="journal article" date="2022" name="bioRxiv">
        <title>Sequencing and chromosome-scale assembly of the giantPleurodeles waltlgenome.</title>
        <authorList>
            <person name="Brown T."/>
            <person name="Elewa A."/>
            <person name="Iarovenko S."/>
            <person name="Subramanian E."/>
            <person name="Araus A.J."/>
            <person name="Petzold A."/>
            <person name="Susuki M."/>
            <person name="Suzuki K.-i.T."/>
            <person name="Hayashi T."/>
            <person name="Toyoda A."/>
            <person name="Oliveira C."/>
            <person name="Osipova E."/>
            <person name="Leigh N.D."/>
            <person name="Simon A."/>
            <person name="Yun M.H."/>
        </authorList>
    </citation>
    <scope>NUCLEOTIDE SEQUENCE</scope>
    <source>
        <strain evidence="2">20211129_DDA</strain>
        <tissue evidence="2">Liver</tissue>
    </source>
</reference>
<feature type="compositionally biased region" description="Polar residues" evidence="1">
    <location>
        <begin position="28"/>
        <end position="38"/>
    </location>
</feature>
<protein>
    <submittedName>
        <fullName evidence="2">Uncharacterized protein</fullName>
    </submittedName>
</protein>
<evidence type="ECO:0000313" key="3">
    <source>
        <dbReference type="Proteomes" id="UP001066276"/>
    </source>
</evidence>
<accession>A0AAV7UG99</accession>
<organism evidence="2 3">
    <name type="scientific">Pleurodeles waltl</name>
    <name type="common">Iberian ribbed newt</name>
    <dbReference type="NCBI Taxonomy" id="8319"/>
    <lineage>
        <taxon>Eukaryota</taxon>
        <taxon>Metazoa</taxon>
        <taxon>Chordata</taxon>
        <taxon>Craniata</taxon>
        <taxon>Vertebrata</taxon>
        <taxon>Euteleostomi</taxon>
        <taxon>Amphibia</taxon>
        <taxon>Batrachia</taxon>
        <taxon>Caudata</taxon>
        <taxon>Salamandroidea</taxon>
        <taxon>Salamandridae</taxon>
        <taxon>Pleurodelinae</taxon>
        <taxon>Pleurodeles</taxon>
    </lineage>
</organism>
<dbReference type="Proteomes" id="UP001066276">
    <property type="component" value="Chromosome 3_1"/>
</dbReference>
<comment type="caution">
    <text evidence="2">The sequence shown here is derived from an EMBL/GenBank/DDBJ whole genome shotgun (WGS) entry which is preliminary data.</text>
</comment>
<keyword evidence="3" id="KW-1185">Reference proteome</keyword>
<feature type="compositionally biased region" description="Polar residues" evidence="1">
    <location>
        <begin position="1"/>
        <end position="10"/>
    </location>
</feature>
<evidence type="ECO:0000313" key="2">
    <source>
        <dbReference type="EMBL" id="KAJ1187029.1"/>
    </source>
</evidence>